<dbReference type="InterPro" id="IPR024925">
    <property type="entry name" value="Malonyl_CoA-ACP_transAc"/>
</dbReference>
<dbReference type="SMART" id="SM00827">
    <property type="entry name" value="PKS_AT"/>
    <property type="match status" value="1"/>
</dbReference>
<protein>
    <recommendedName>
        <fullName evidence="4">Malonyl CoA-acyl carrier protein transacylase</fullName>
        <ecNumber evidence="4">2.3.1.39</ecNumber>
    </recommendedName>
</protein>
<dbReference type="SUPFAM" id="SSF55048">
    <property type="entry name" value="Probable ACP-binding domain of malonyl-CoA ACP transacylase"/>
    <property type="match status" value="1"/>
</dbReference>
<evidence type="ECO:0000256" key="1">
    <source>
        <dbReference type="ARBA" id="ARBA00022679"/>
    </source>
</evidence>
<evidence type="ECO:0000313" key="6">
    <source>
        <dbReference type="EMBL" id="MEU5711679.1"/>
    </source>
</evidence>
<dbReference type="Gene3D" id="3.30.70.250">
    <property type="entry name" value="Malonyl-CoA ACP transacylase, ACP-binding"/>
    <property type="match status" value="1"/>
</dbReference>
<feature type="domain" description="Malonyl-CoA:ACP transacylase (MAT)" evidence="5">
    <location>
        <begin position="7"/>
        <end position="316"/>
    </location>
</feature>
<dbReference type="InterPro" id="IPR050858">
    <property type="entry name" value="Mal-CoA-ACP_Trans/PKS_FabD"/>
</dbReference>
<evidence type="ECO:0000259" key="5">
    <source>
        <dbReference type="SMART" id="SM00827"/>
    </source>
</evidence>
<dbReference type="GO" id="GO:0004314">
    <property type="term" value="F:[acyl-carrier-protein] S-malonyltransferase activity"/>
    <property type="evidence" value="ECO:0007669"/>
    <property type="project" value="UniProtKB-EC"/>
</dbReference>
<dbReference type="InterPro" id="IPR004410">
    <property type="entry name" value="Malonyl_CoA-ACP_transAc_FabD"/>
</dbReference>
<organism evidence="6 7">
    <name type="scientific">Streptomyces flaveolus</name>
    <dbReference type="NCBI Taxonomy" id="67297"/>
    <lineage>
        <taxon>Bacteria</taxon>
        <taxon>Bacillati</taxon>
        <taxon>Actinomycetota</taxon>
        <taxon>Actinomycetes</taxon>
        <taxon>Kitasatosporales</taxon>
        <taxon>Streptomycetaceae</taxon>
        <taxon>Streptomyces</taxon>
    </lineage>
</organism>
<dbReference type="SUPFAM" id="SSF52151">
    <property type="entry name" value="FabD/lysophospholipase-like"/>
    <property type="match status" value="1"/>
</dbReference>
<evidence type="ECO:0000313" key="7">
    <source>
        <dbReference type="Proteomes" id="UP001551011"/>
    </source>
</evidence>
<dbReference type="Pfam" id="PF00698">
    <property type="entry name" value="Acyl_transf_1"/>
    <property type="match status" value="1"/>
</dbReference>
<dbReference type="EC" id="2.3.1.39" evidence="4"/>
<dbReference type="PIRSF" id="PIRSF000446">
    <property type="entry name" value="Mct"/>
    <property type="match status" value="1"/>
</dbReference>
<dbReference type="PANTHER" id="PTHR42681:SF1">
    <property type="entry name" value="MALONYL-COA-ACYL CARRIER PROTEIN TRANSACYLASE, MITOCHONDRIAL"/>
    <property type="match status" value="1"/>
</dbReference>
<comment type="caution">
    <text evidence="6">The sequence shown here is derived from an EMBL/GenBank/DDBJ whole genome shotgun (WGS) entry which is preliminary data.</text>
</comment>
<dbReference type="EMBL" id="JBFAEG010000028">
    <property type="protein sequence ID" value="MEU5711679.1"/>
    <property type="molecule type" value="Genomic_DNA"/>
</dbReference>
<dbReference type="InterPro" id="IPR016035">
    <property type="entry name" value="Acyl_Trfase/lysoPLipase"/>
</dbReference>
<comment type="catalytic activity">
    <reaction evidence="3 4">
        <text>holo-[ACP] + malonyl-CoA = malonyl-[ACP] + CoA</text>
        <dbReference type="Rhea" id="RHEA:41792"/>
        <dbReference type="Rhea" id="RHEA-COMP:9623"/>
        <dbReference type="Rhea" id="RHEA-COMP:9685"/>
        <dbReference type="ChEBI" id="CHEBI:57287"/>
        <dbReference type="ChEBI" id="CHEBI:57384"/>
        <dbReference type="ChEBI" id="CHEBI:64479"/>
        <dbReference type="ChEBI" id="CHEBI:78449"/>
        <dbReference type="EC" id="2.3.1.39"/>
    </reaction>
</comment>
<evidence type="ECO:0000256" key="2">
    <source>
        <dbReference type="ARBA" id="ARBA00023315"/>
    </source>
</evidence>
<evidence type="ECO:0000256" key="4">
    <source>
        <dbReference type="PIRNR" id="PIRNR000446"/>
    </source>
</evidence>
<dbReference type="Proteomes" id="UP001551011">
    <property type="component" value="Unassembled WGS sequence"/>
</dbReference>
<accession>A0ABV3AI98</accession>
<dbReference type="InterPro" id="IPR014043">
    <property type="entry name" value="Acyl_transferase_dom"/>
</dbReference>
<name>A0ABV3AI98_9ACTN</name>
<dbReference type="Gene3D" id="3.40.366.10">
    <property type="entry name" value="Malonyl-Coenzyme A Acyl Carrier Protein, domain 2"/>
    <property type="match status" value="1"/>
</dbReference>
<dbReference type="RefSeq" id="WP_078918019.1">
    <property type="nucleotide sequence ID" value="NZ_JBEXDP010000015.1"/>
</dbReference>
<keyword evidence="2 4" id="KW-0012">Acyltransferase</keyword>
<dbReference type="InterPro" id="IPR016036">
    <property type="entry name" value="Malonyl_transacylase_ACP-bd"/>
</dbReference>
<gene>
    <name evidence="6" type="primary">fabD</name>
    <name evidence="6" type="ORF">AB0H04_33310</name>
</gene>
<dbReference type="NCBIfam" id="TIGR00128">
    <property type="entry name" value="fabD"/>
    <property type="match status" value="1"/>
</dbReference>
<comment type="similarity">
    <text evidence="4">Belongs to the fabD family.</text>
</comment>
<evidence type="ECO:0000256" key="3">
    <source>
        <dbReference type="ARBA" id="ARBA00048462"/>
    </source>
</evidence>
<keyword evidence="1 4" id="KW-0808">Transferase</keyword>
<dbReference type="InterPro" id="IPR001227">
    <property type="entry name" value="Ac_transferase_dom_sf"/>
</dbReference>
<reference evidence="6 7" key="1">
    <citation type="submission" date="2024-06" db="EMBL/GenBank/DDBJ databases">
        <title>The Natural Products Discovery Center: Release of the First 8490 Sequenced Strains for Exploring Actinobacteria Biosynthetic Diversity.</title>
        <authorList>
            <person name="Kalkreuter E."/>
            <person name="Kautsar S.A."/>
            <person name="Yang D."/>
            <person name="Bader C.D."/>
            <person name="Teijaro C.N."/>
            <person name="Fluegel L."/>
            <person name="Davis C.M."/>
            <person name="Simpson J.R."/>
            <person name="Lauterbach L."/>
            <person name="Steele A.D."/>
            <person name="Gui C."/>
            <person name="Meng S."/>
            <person name="Li G."/>
            <person name="Viehrig K."/>
            <person name="Ye F."/>
            <person name="Su P."/>
            <person name="Kiefer A.F."/>
            <person name="Nichols A."/>
            <person name="Cepeda A.J."/>
            <person name="Yan W."/>
            <person name="Fan B."/>
            <person name="Jiang Y."/>
            <person name="Adhikari A."/>
            <person name="Zheng C.-J."/>
            <person name="Schuster L."/>
            <person name="Cowan T.M."/>
            <person name="Smanski M.J."/>
            <person name="Chevrette M.G."/>
            <person name="De Carvalho L.P.S."/>
            <person name="Shen B."/>
        </authorList>
    </citation>
    <scope>NUCLEOTIDE SEQUENCE [LARGE SCALE GENOMIC DNA]</scope>
    <source>
        <strain evidence="6 7">NPDC020594</strain>
    </source>
</reference>
<proteinExistence type="inferred from homology"/>
<sequence>MTATAFVFPGQGSQRVGMGRELAERWPHLLDTYYRPADDLLGLPLTELCHQGPADTLADTAITQPAILLTSVVTLDVLRRQGVRPALVAGHSLGEYAALVAADALDWQDALRLVRLRGRLMAAVNERVPGRMAAVVGLDLRTVEDLCATVRDGGAGVVEVANDNEFAQTVVSGQTEAVDALMAAARTAGARRVLALNVGAPFHSSLMAPVEEEFTEALRATPFRDPAVPVISTVTAARVTSAREIVDTLRRQLTGRVRWTESVSRLAAAGADLFLEVGPGKVLSGLCRRIAPEVPARPTHDAAHLAAAVGLLAPAADPAAPAASAPVTAV</sequence>
<dbReference type="PANTHER" id="PTHR42681">
    <property type="entry name" value="MALONYL-COA-ACYL CARRIER PROTEIN TRANSACYLASE, MITOCHONDRIAL"/>
    <property type="match status" value="1"/>
</dbReference>
<keyword evidence="7" id="KW-1185">Reference proteome</keyword>